<dbReference type="AlphaFoldDB" id="K0SRY0"/>
<dbReference type="SUPFAM" id="SSF54695">
    <property type="entry name" value="POZ domain"/>
    <property type="match status" value="1"/>
</dbReference>
<dbReference type="CDD" id="cd18186">
    <property type="entry name" value="BTB_POZ_ZBTB_KLHL-like"/>
    <property type="match status" value="1"/>
</dbReference>
<name>K0SRY0_THAOC</name>
<proteinExistence type="predicted"/>
<gene>
    <name evidence="2" type="ORF">THAOC_18481</name>
</gene>
<dbReference type="InterPro" id="IPR000210">
    <property type="entry name" value="BTB/POZ_dom"/>
</dbReference>
<dbReference type="OrthoDB" id="45051at2759"/>
<keyword evidence="3" id="KW-1185">Reference proteome</keyword>
<dbReference type="InterPro" id="IPR011333">
    <property type="entry name" value="SKP1/BTB/POZ_sf"/>
</dbReference>
<dbReference type="EMBL" id="AGNL01020418">
    <property type="protein sequence ID" value="EJK61082.1"/>
    <property type="molecule type" value="Genomic_DNA"/>
</dbReference>
<evidence type="ECO:0000313" key="2">
    <source>
        <dbReference type="EMBL" id="EJK61082.1"/>
    </source>
</evidence>
<dbReference type="PANTHER" id="PTHR24413">
    <property type="entry name" value="SPECKLE-TYPE POZ PROTEIN"/>
    <property type="match status" value="1"/>
</dbReference>
<dbReference type="Proteomes" id="UP000266841">
    <property type="component" value="Unassembled WGS sequence"/>
</dbReference>
<evidence type="ECO:0000313" key="3">
    <source>
        <dbReference type="Proteomes" id="UP000266841"/>
    </source>
</evidence>
<evidence type="ECO:0000259" key="1">
    <source>
        <dbReference type="PROSITE" id="PS50097"/>
    </source>
</evidence>
<organism evidence="2 3">
    <name type="scientific">Thalassiosira oceanica</name>
    <name type="common">Marine diatom</name>
    <dbReference type="NCBI Taxonomy" id="159749"/>
    <lineage>
        <taxon>Eukaryota</taxon>
        <taxon>Sar</taxon>
        <taxon>Stramenopiles</taxon>
        <taxon>Ochrophyta</taxon>
        <taxon>Bacillariophyta</taxon>
        <taxon>Coscinodiscophyceae</taxon>
        <taxon>Thalassiosirophycidae</taxon>
        <taxon>Thalassiosirales</taxon>
        <taxon>Thalassiosiraceae</taxon>
        <taxon>Thalassiosira</taxon>
    </lineage>
</organism>
<dbReference type="PROSITE" id="PS50097">
    <property type="entry name" value="BTB"/>
    <property type="match status" value="1"/>
</dbReference>
<reference evidence="2 3" key="1">
    <citation type="journal article" date="2012" name="Genome Biol.">
        <title>Genome and low-iron response of an oceanic diatom adapted to chronic iron limitation.</title>
        <authorList>
            <person name="Lommer M."/>
            <person name="Specht M."/>
            <person name="Roy A.S."/>
            <person name="Kraemer L."/>
            <person name="Andreson R."/>
            <person name="Gutowska M.A."/>
            <person name="Wolf J."/>
            <person name="Bergner S.V."/>
            <person name="Schilhabel M.B."/>
            <person name="Klostermeier U.C."/>
            <person name="Beiko R.G."/>
            <person name="Rosenstiel P."/>
            <person name="Hippler M."/>
            <person name="Laroche J."/>
        </authorList>
    </citation>
    <scope>NUCLEOTIDE SEQUENCE [LARGE SCALE GENOMIC DNA]</scope>
    <source>
        <strain evidence="2 3">CCMP1005</strain>
    </source>
</reference>
<dbReference type="Pfam" id="PF00651">
    <property type="entry name" value="BTB"/>
    <property type="match status" value="1"/>
</dbReference>
<dbReference type="Gene3D" id="3.30.710.10">
    <property type="entry name" value="Potassium Channel Kv1.1, Chain A"/>
    <property type="match status" value="1"/>
</dbReference>
<accession>K0SRY0</accession>
<comment type="caution">
    <text evidence="2">The sequence shown here is derived from an EMBL/GenBank/DDBJ whole genome shotgun (WGS) entry which is preliminary data.</text>
</comment>
<dbReference type="eggNOG" id="KOG1987">
    <property type="taxonomic scope" value="Eukaryota"/>
</dbReference>
<feature type="non-terminal residue" evidence="2">
    <location>
        <position position="1"/>
    </location>
</feature>
<dbReference type="SMART" id="SM00225">
    <property type="entry name" value="BTB"/>
    <property type="match status" value="1"/>
</dbReference>
<feature type="domain" description="BTB" evidence="1">
    <location>
        <begin position="201"/>
        <end position="265"/>
    </location>
</feature>
<protein>
    <recommendedName>
        <fullName evidence="1">BTB domain-containing protein</fullName>
    </recommendedName>
</protein>
<sequence length="417" mass="46498">RPVDSVTRIDVGKVPPTNIGQSHAFDIHYHDFESIRLQASGDGPTNVATTVFECFGYEYGLYWRFEEDFIMMILVRHGDPKLGDLEIICDAYHSLKGLGEFRKIPGPRDEEHYRRFRREINNWSEGSGLALDQVVRPVETLKWIFVSEVEDINDAVKQQNGTMVLRLFIQKSIASPGEYATPFIPKNPFSMSKFCMDEGTADVSFKTGEEVIYAHRLILQSNAPTLAELCEDRDKDTPVLLSEITPSILRQFMTYIYGGEVEWPTETAQAGLILDILKAANRYNVASLKVEAEARLVRSTTINLDTFAENYVLADSLKLPLLKEKVMKFVADNATAILGVTGDLPQSETMMRDVLHAVAARDHAAMDAAPGGQEDPKLLSIDILRRRLAANGLGIDGTREMLVAALEGYSETASTSM</sequence>